<dbReference type="PANTHER" id="PTHR11786">
    <property type="entry name" value="N-HYDROXYARYLAMINE O-ACETYLTRANSFERASE"/>
    <property type="match status" value="1"/>
</dbReference>
<comment type="similarity">
    <text evidence="1 2">Belongs to the arylamine N-acetyltransferase family.</text>
</comment>
<feature type="domain" description="Transglutaminase-like" evidence="3">
    <location>
        <begin position="74"/>
        <end position="137"/>
    </location>
</feature>
<dbReference type="Gene3D" id="3.30.2140.10">
    <property type="entry name" value="Arylamine N-acetyltransferase"/>
    <property type="match status" value="1"/>
</dbReference>
<dbReference type="InterPro" id="IPR001447">
    <property type="entry name" value="Arylamine_N-AcTrfase"/>
</dbReference>
<evidence type="ECO:0000256" key="2">
    <source>
        <dbReference type="RuleBase" id="RU003452"/>
    </source>
</evidence>
<dbReference type="InterPro" id="IPR038765">
    <property type="entry name" value="Papain-like_cys_pep_sf"/>
</dbReference>
<gene>
    <name evidence="4" type="ORF">N7E81_03860</name>
</gene>
<evidence type="ECO:0000313" key="4">
    <source>
        <dbReference type="EMBL" id="UXX80234.1"/>
    </source>
</evidence>
<evidence type="ECO:0000313" key="5">
    <source>
        <dbReference type="Proteomes" id="UP001062165"/>
    </source>
</evidence>
<dbReference type="SUPFAM" id="SSF54001">
    <property type="entry name" value="Cysteine proteinases"/>
    <property type="match status" value="1"/>
</dbReference>
<dbReference type="PANTHER" id="PTHR11786:SF0">
    <property type="entry name" value="ARYLAMINE N-ACETYLTRANSFERASE 4-RELATED"/>
    <property type="match status" value="1"/>
</dbReference>
<dbReference type="RefSeq" id="WP_263051964.1">
    <property type="nucleotide sequence ID" value="NZ_CP106735.1"/>
</dbReference>
<protein>
    <submittedName>
        <fullName evidence="4">Arylamine N-acetyltransferase</fullName>
    </submittedName>
</protein>
<evidence type="ECO:0000259" key="3">
    <source>
        <dbReference type="SMART" id="SM00460"/>
    </source>
</evidence>
<proteinExistence type="inferred from homology"/>
<dbReference type="EMBL" id="CP106735">
    <property type="protein sequence ID" value="UXX80234.1"/>
    <property type="molecule type" value="Genomic_DNA"/>
</dbReference>
<dbReference type="Gene3D" id="2.40.128.150">
    <property type="entry name" value="Cysteine proteinases"/>
    <property type="match status" value="1"/>
</dbReference>
<sequence>MAISNPIQNTPKLPSFDVDHYLLRINCPKEHTPSFKYLKQLHKAHLLHIPFENLDIHMHNEIILDIHKMYRKIILRNRGGFCYELNGLFYHLLKQLGFECHLISAKVYKGNDLGPAFDHAAILVYFADQVYLADVGFGHSFLEPKQLTPGLVQMDYNSYYKIDRTIDDEYILLGSDNSFDYEAKYLFTKETRQFVEFIDMCQYHQTNKNSHFTKKKLITQATPQGRVTLTDDKLITIIAGKKEERPILNQDEFLVKLDQHFGIKLVRKR</sequence>
<keyword evidence="5" id="KW-1185">Reference proteome</keyword>
<accession>A0ABY6D243</accession>
<dbReference type="Proteomes" id="UP001062165">
    <property type="component" value="Chromosome"/>
</dbReference>
<organism evidence="4 5">
    <name type="scientific">Reichenbachiella carrageenanivorans</name>
    <dbReference type="NCBI Taxonomy" id="2979869"/>
    <lineage>
        <taxon>Bacteria</taxon>
        <taxon>Pseudomonadati</taxon>
        <taxon>Bacteroidota</taxon>
        <taxon>Cytophagia</taxon>
        <taxon>Cytophagales</taxon>
        <taxon>Reichenbachiellaceae</taxon>
        <taxon>Reichenbachiella</taxon>
    </lineage>
</organism>
<dbReference type="Pfam" id="PF00797">
    <property type="entry name" value="Acetyltransf_2"/>
    <property type="match status" value="1"/>
</dbReference>
<dbReference type="PRINTS" id="PR01543">
    <property type="entry name" value="ANATRNSFRASE"/>
</dbReference>
<dbReference type="SMART" id="SM00460">
    <property type="entry name" value="TGc"/>
    <property type="match status" value="1"/>
</dbReference>
<dbReference type="InterPro" id="IPR002931">
    <property type="entry name" value="Transglutaminase-like"/>
</dbReference>
<evidence type="ECO:0000256" key="1">
    <source>
        <dbReference type="ARBA" id="ARBA00006547"/>
    </source>
</evidence>
<name>A0ABY6D243_9BACT</name>
<reference evidence="4" key="1">
    <citation type="submission" date="2022-10" db="EMBL/GenBank/DDBJ databases">
        <title>Comparative genomics and taxonomic characterization of three novel marine species of genus Reichenbachiella exhibiting antioxidant and polysaccharide degradation activities.</title>
        <authorList>
            <person name="Muhammad N."/>
            <person name="Lee Y.-J."/>
            <person name="Ko J."/>
            <person name="Kim S.-G."/>
        </authorList>
    </citation>
    <scope>NUCLEOTIDE SEQUENCE</scope>
    <source>
        <strain evidence="4">Wsw4-B4</strain>
    </source>
</reference>